<keyword evidence="2 5" id="KW-0812">Transmembrane</keyword>
<evidence type="ECO:0000259" key="6">
    <source>
        <dbReference type="PROSITE" id="PS50850"/>
    </source>
</evidence>
<gene>
    <name evidence="7" type="ORF">A2733_01300</name>
</gene>
<dbReference type="PANTHER" id="PTHR23519:SF1">
    <property type="entry name" value="AUTOPHAGY-RELATED PROTEIN 22"/>
    <property type="match status" value="1"/>
</dbReference>
<dbReference type="Gene3D" id="1.20.1250.20">
    <property type="entry name" value="MFS general substrate transporter like domains"/>
    <property type="match status" value="2"/>
</dbReference>
<reference evidence="7 8" key="1">
    <citation type="journal article" date="2016" name="Nat. Commun.">
        <title>Thousands of microbial genomes shed light on interconnected biogeochemical processes in an aquifer system.</title>
        <authorList>
            <person name="Anantharaman K."/>
            <person name="Brown C.T."/>
            <person name="Hug L.A."/>
            <person name="Sharon I."/>
            <person name="Castelle C.J."/>
            <person name="Probst A.J."/>
            <person name="Thomas B.C."/>
            <person name="Singh A."/>
            <person name="Wilkins M.J."/>
            <person name="Karaoz U."/>
            <person name="Brodie E.L."/>
            <person name="Williams K.H."/>
            <person name="Hubbard S.S."/>
            <person name="Banfield J.F."/>
        </authorList>
    </citation>
    <scope>NUCLEOTIDE SEQUENCE [LARGE SCALE GENOMIC DNA]</scope>
</reference>
<comment type="subcellular location">
    <subcellularLocation>
        <location evidence="1">Endomembrane system</location>
        <topology evidence="1">Multi-pass membrane protein</topology>
    </subcellularLocation>
</comment>
<dbReference type="EMBL" id="MFTO01000001">
    <property type="protein sequence ID" value="OGI64425.1"/>
    <property type="molecule type" value="Genomic_DNA"/>
</dbReference>
<feature type="transmembrane region" description="Helical" evidence="5">
    <location>
        <begin position="213"/>
        <end position="236"/>
    </location>
</feature>
<evidence type="ECO:0000313" key="8">
    <source>
        <dbReference type="Proteomes" id="UP000178985"/>
    </source>
</evidence>
<evidence type="ECO:0000313" key="7">
    <source>
        <dbReference type="EMBL" id="OGI64425.1"/>
    </source>
</evidence>
<keyword evidence="4 5" id="KW-0472">Membrane</keyword>
<feature type="transmembrane region" description="Helical" evidence="5">
    <location>
        <begin position="40"/>
        <end position="60"/>
    </location>
</feature>
<evidence type="ECO:0000256" key="2">
    <source>
        <dbReference type="ARBA" id="ARBA00022692"/>
    </source>
</evidence>
<evidence type="ECO:0000256" key="3">
    <source>
        <dbReference type="ARBA" id="ARBA00022989"/>
    </source>
</evidence>
<dbReference type="InterPro" id="IPR011701">
    <property type="entry name" value="MFS"/>
</dbReference>
<feature type="transmembrane region" description="Helical" evidence="5">
    <location>
        <begin position="312"/>
        <end position="331"/>
    </location>
</feature>
<comment type="caution">
    <text evidence="7">The sequence shown here is derived from an EMBL/GenBank/DDBJ whole genome shotgun (WGS) entry which is preliminary data.</text>
</comment>
<dbReference type="SUPFAM" id="SSF103473">
    <property type="entry name" value="MFS general substrate transporter"/>
    <property type="match status" value="1"/>
</dbReference>
<feature type="transmembrane region" description="Helical" evidence="5">
    <location>
        <begin position="72"/>
        <end position="93"/>
    </location>
</feature>
<feature type="transmembrane region" description="Helical" evidence="5">
    <location>
        <begin position="256"/>
        <end position="276"/>
    </location>
</feature>
<dbReference type="Proteomes" id="UP000178985">
    <property type="component" value="Unassembled WGS sequence"/>
</dbReference>
<accession>A0A1F6V481</accession>
<feature type="transmembrane region" description="Helical" evidence="5">
    <location>
        <begin position="352"/>
        <end position="370"/>
    </location>
</feature>
<feature type="domain" description="Major facilitator superfamily (MFS) profile" evidence="6">
    <location>
        <begin position="217"/>
        <end position="412"/>
    </location>
</feature>
<feature type="transmembrane region" description="Helical" evidence="5">
    <location>
        <begin position="142"/>
        <end position="160"/>
    </location>
</feature>
<dbReference type="Pfam" id="PF07690">
    <property type="entry name" value="MFS_1"/>
    <property type="match status" value="1"/>
</dbReference>
<name>A0A1F6V481_9BACT</name>
<evidence type="ECO:0000256" key="4">
    <source>
        <dbReference type="ARBA" id="ARBA00023136"/>
    </source>
</evidence>
<dbReference type="PANTHER" id="PTHR23519">
    <property type="entry name" value="AUTOPHAGY-RELATED PROTEIN 22"/>
    <property type="match status" value="1"/>
</dbReference>
<feature type="transmembrane region" description="Helical" evidence="5">
    <location>
        <begin position="376"/>
        <end position="397"/>
    </location>
</feature>
<sequence>MNKKRLFLWCLYDFANSFVLINFLLYFGQWLVIDGGLSDFWYNAIFAITTIILLFSAPTLAAYTDKHGGRKFFLNIATFGTFISYSLVVLFAYADTPNIFLVALFFLLGQYFYQLSFVFFNPMIADIADEGHRARASGIGQSSNALGQICGLLVTLPLSASRLDPLIPAIGIFFVLALPMMILFKEERKMESGISLRMMKEETKIFKSKMFNFFRISIAAPMLVAFFFFNDALITASNNYSIYIERVFSVPDKTKSILLMGIILTGAIGGILGGWIADRIGALKTLKIILLGWVVILPAIALAPSFKMFFILTVPVGLLIGSMWAVTRAYMSTLLTKDDMGYGFSFYTLMERFATFVGPLAWGGTILFLGSEPSSYRLAMGILTIFVLTGFFILHFWKRQPTSEIVFSNSYE</sequence>
<dbReference type="InterPro" id="IPR050495">
    <property type="entry name" value="ATG22/LtaA_families"/>
</dbReference>
<dbReference type="GO" id="GO:0012505">
    <property type="term" value="C:endomembrane system"/>
    <property type="evidence" value="ECO:0007669"/>
    <property type="project" value="UniProtKB-SubCell"/>
</dbReference>
<dbReference type="AlphaFoldDB" id="A0A1F6V481"/>
<protein>
    <recommendedName>
        <fullName evidence="6">Major facilitator superfamily (MFS) profile domain-containing protein</fullName>
    </recommendedName>
</protein>
<feature type="transmembrane region" description="Helical" evidence="5">
    <location>
        <begin position="288"/>
        <end position="306"/>
    </location>
</feature>
<dbReference type="PROSITE" id="PS50850">
    <property type="entry name" value="MFS"/>
    <property type="match status" value="1"/>
</dbReference>
<feature type="transmembrane region" description="Helical" evidence="5">
    <location>
        <begin position="7"/>
        <end position="28"/>
    </location>
</feature>
<evidence type="ECO:0000256" key="1">
    <source>
        <dbReference type="ARBA" id="ARBA00004127"/>
    </source>
</evidence>
<organism evidence="7 8">
    <name type="scientific">Candidatus Nomurabacteria bacterium RIFCSPHIGHO2_01_FULL_40_20</name>
    <dbReference type="NCBI Taxonomy" id="1801738"/>
    <lineage>
        <taxon>Bacteria</taxon>
        <taxon>Candidatus Nomuraibacteriota</taxon>
    </lineage>
</organism>
<feature type="transmembrane region" description="Helical" evidence="5">
    <location>
        <begin position="166"/>
        <end position="184"/>
    </location>
</feature>
<evidence type="ECO:0000256" key="5">
    <source>
        <dbReference type="SAM" id="Phobius"/>
    </source>
</evidence>
<proteinExistence type="predicted"/>
<dbReference type="GO" id="GO:0022857">
    <property type="term" value="F:transmembrane transporter activity"/>
    <property type="evidence" value="ECO:0007669"/>
    <property type="project" value="InterPro"/>
</dbReference>
<dbReference type="InterPro" id="IPR020846">
    <property type="entry name" value="MFS_dom"/>
</dbReference>
<dbReference type="InterPro" id="IPR036259">
    <property type="entry name" value="MFS_trans_sf"/>
</dbReference>
<feature type="transmembrane region" description="Helical" evidence="5">
    <location>
        <begin position="99"/>
        <end position="121"/>
    </location>
</feature>
<keyword evidence="3 5" id="KW-1133">Transmembrane helix</keyword>